<comment type="caution">
    <text evidence="2">The sequence shown here is derived from an EMBL/GenBank/DDBJ whole genome shotgun (WGS) entry which is preliminary data.</text>
</comment>
<sequence>MGSSDEDVRICRALFSIQALGPKLKRLFFRPSGKPRQSFPKGPSRKPKARA</sequence>
<reference evidence="2 3" key="1">
    <citation type="submission" date="2011-11" db="EMBL/GenBank/DDBJ databases">
        <authorList>
            <person name="Weinstock G."/>
            <person name="Sodergren E."/>
            <person name="Clifton S."/>
            <person name="Fulton L."/>
            <person name="Fulton B."/>
            <person name="Courtney L."/>
            <person name="Fronick C."/>
            <person name="Harrison M."/>
            <person name="Strong C."/>
            <person name="Farmer C."/>
            <person name="Delahaunty K."/>
            <person name="Markovic C."/>
            <person name="Hall O."/>
            <person name="Minx P."/>
            <person name="Tomlinson C."/>
            <person name="Mitreva M."/>
            <person name="Hou S."/>
            <person name="Chen J."/>
            <person name="Wollam A."/>
            <person name="Pepin K.H."/>
            <person name="Johnson M."/>
            <person name="Bhonagiri V."/>
            <person name="Zhang X."/>
            <person name="Suruliraj S."/>
            <person name="Warren W."/>
            <person name="Chinwalla A."/>
            <person name="Mardis E.R."/>
            <person name="Wilson R.K."/>
        </authorList>
    </citation>
    <scope>NUCLEOTIDE SEQUENCE [LARGE SCALE GENOMIC DNA]</scope>
    <source>
        <strain evidence="2 3">YIT 11816</strain>
    </source>
</reference>
<dbReference type="Proteomes" id="UP000004956">
    <property type="component" value="Unassembled WGS sequence"/>
</dbReference>
<evidence type="ECO:0000313" key="2">
    <source>
        <dbReference type="EMBL" id="EHY31289.1"/>
    </source>
</evidence>
<gene>
    <name evidence="2" type="ORF">HMPREF9440_01326</name>
</gene>
<organism evidence="2 3">
    <name type="scientific">Sutterella parvirubra YIT 11816</name>
    <dbReference type="NCBI Taxonomy" id="762967"/>
    <lineage>
        <taxon>Bacteria</taxon>
        <taxon>Pseudomonadati</taxon>
        <taxon>Pseudomonadota</taxon>
        <taxon>Betaproteobacteria</taxon>
        <taxon>Burkholderiales</taxon>
        <taxon>Sutterellaceae</taxon>
        <taxon>Sutterella</taxon>
    </lineage>
</organism>
<keyword evidence="3" id="KW-1185">Reference proteome</keyword>
<protein>
    <submittedName>
        <fullName evidence="2">Uncharacterized protein</fullName>
    </submittedName>
</protein>
<accession>H3KF10</accession>
<evidence type="ECO:0000313" key="3">
    <source>
        <dbReference type="Proteomes" id="UP000004956"/>
    </source>
</evidence>
<name>H3KF10_9BURK</name>
<dbReference type="HOGENOM" id="CLU_3104647_0_0_4"/>
<evidence type="ECO:0000256" key="1">
    <source>
        <dbReference type="SAM" id="MobiDB-lite"/>
    </source>
</evidence>
<dbReference type="EMBL" id="AFBQ01000184">
    <property type="protein sequence ID" value="EHY31289.1"/>
    <property type="molecule type" value="Genomic_DNA"/>
</dbReference>
<proteinExistence type="predicted"/>
<feature type="region of interest" description="Disordered" evidence="1">
    <location>
        <begin position="28"/>
        <end position="51"/>
    </location>
</feature>
<dbReference type="STRING" id="762967.HMPREF9440_01326"/>
<dbReference type="AlphaFoldDB" id="H3KF10"/>